<evidence type="ECO:0000256" key="8">
    <source>
        <dbReference type="ARBA" id="ARBA00022884"/>
    </source>
</evidence>
<evidence type="ECO:0000256" key="2">
    <source>
        <dbReference type="ARBA" id="ARBA00010183"/>
    </source>
</evidence>
<dbReference type="HAMAP" id="MF_00104">
    <property type="entry name" value="RNase_III"/>
    <property type="match status" value="1"/>
</dbReference>
<dbReference type="PROSITE" id="PS50137">
    <property type="entry name" value="DS_RBD"/>
    <property type="match status" value="1"/>
</dbReference>
<evidence type="ECO:0000313" key="12">
    <source>
        <dbReference type="EMBL" id="MDR6240873.1"/>
    </source>
</evidence>
<keyword evidence="13" id="KW-1185">Reference proteome</keyword>
<name>A0AAE3XQH3_9BACT</name>
<keyword evidence="3 9" id="KW-0698">rRNA processing</keyword>
<feature type="domain" description="DRBM" evidence="10">
    <location>
        <begin position="175"/>
        <end position="243"/>
    </location>
</feature>
<dbReference type="GO" id="GO:0006364">
    <property type="term" value="P:rRNA processing"/>
    <property type="evidence" value="ECO:0007669"/>
    <property type="project" value="UniProtKB-UniRule"/>
</dbReference>
<dbReference type="Proteomes" id="UP001185092">
    <property type="component" value="Unassembled WGS sequence"/>
</dbReference>
<dbReference type="InterPro" id="IPR011907">
    <property type="entry name" value="RNase_III"/>
</dbReference>
<feature type="active site" evidence="9">
    <location>
        <position position="65"/>
    </location>
</feature>
<dbReference type="PANTHER" id="PTHR11207">
    <property type="entry name" value="RIBONUCLEASE III"/>
    <property type="match status" value="1"/>
</dbReference>
<dbReference type="NCBIfam" id="TIGR02191">
    <property type="entry name" value="RNaseIII"/>
    <property type="match status" value="1"/>
</dbReference>
<keyword evidence="5 9" id="KW-0540">Nuclease</keyword>
<dbReference type="CDD" id="cd10845">
    <property type="entry name" value="DSRM_RNAse_III_family"/>
    <property type="match status" value="1"/>
</dbReference>
<comment type="catalytic activity">
    <reaction evidence="1 9">
        <text>Endonucleolytic cleavage to 5'-phosphomonoester.</text>
        <dbReference type="EC" id="3.1.26.3"/>
    </reaction>
</comment>
<keyword evidence="6 9" id="KW-0255">Endonuclease</keyword>
<dbReference type="GO" id="GO:0004525">
    <property type="term" value="F:ribonuclease III activity"/>
    <property type="evidence" value="ECO:0007669"/>
    <property type="project" value="UniProtKB-UniRule"/>
</dbReference>
<keyword evidence="9" id="KW-0479">Metal-binding</keyword>
<evidence type="ECO:0000256" key="3">
    <source>
        <dbReference type="ARBA" id="ARBA00022552"/>
    </source>
</evidence>
<feature type="binding site" evidence="9">
    <location>
        <position position="133"/>
    </location>
    <ligand>
        <name>Mg(2+)</name>
        <dbReference type="ChEBI" id="CHEBI:18420"/>
    </ligand>
</feature>
<sequence>MKRLLNLHIFSSKKNKRLIYTIKSIVGYKPLNLSIYKLVTQHSSIAKENAQGFKESNERLEYLGDAILGAIIAEYLFKKYPYKNEGFLTEIRSRIVNRESLNQLALKIGLNKLIEYNQKPQRHSMSFKSIYGDSLEALVGAVYLDRGYKKCKKFVINKLLLPHYDLDEIIKKNPNHKSQLIEWAHQEQKEVKFEIVQVKNSSPYKEFVAEVVVEGEAVSRGTGLSKKKAEQSAAEKALEKLKVIG</sequence>
<keyword evidence="8 9" id="KW-0694">RNA-binding</keyword>
<dbReference type="EMBL" id="JAVDQD010000006">
    <property type="protein sequence ID" value="MDR6240873.1"/>
    <property type="molecule type" value="Genomic_DNA"/>
</dbReference>
<keyword evidence="9" id="KW-0963">Cytoplasm</keyword>
<evidence type="ECO:0000259" key="11">
    <source>
        <dbReference type="PROSITE" id="PS50142"/>
    </source>
</evidence>
<dbReference type="InterPro" id="IPR014720">
    <property type="entry name" value="dsRBD_dom"/>
</dbReference>
<dbReference type="AlphaFoldDB" id="A0AAE3XQH3"/>
<dbReference type="EC" id="3.1.26.3" evidence="9"/>
<keyword evidence="4 9" id="KW-0507">mRNA processing</keyword>
<evidence type="ECO:0000259" key="10">
    <source>
        <dbReference type="PROSITE" id="PS50137"/>
    </source>
</evidence>
<comment type="cofactor">
    <cofactor evidence="9">
        <name>Mg(2+)</name>
        <dbReference type="ChEBI" id="CHEBI:18420"/>
    </cofactor>
</comment>
<reference evidence="12" key="1">
    <citation type="submission" date="2023-07" db="EMBL/GenBank/DDBJ databases">
        <title>Genomic Encyclopedia of Type Strains, Phase IV (KMG-IV): sequencing the most valuable type-strain genomes for metagenomic binning, comparative biology and taxonomic classification.</title>
        <authorList>
            <person name="Goeker M."/>
        </authorList>
    </citation>
    <scope>NUCLEOTIDE SEQUENCE</scope>
    <source>
        <strain evidence="12">DSM 26174</strain>
    </source>
</reference>
<accession>A0AAE3XQH3</accession>
<keyword evidence="9" id="KW-0699">rRNA-binding</keyword>
<comment type="subunit">
    <text evidence="9">Homodimer.</text>
</comment>
<dbReference type="GO" id="GO:0006397">
    <property type="term" value="P:mRNA processing"/>
    <property type="evidence" value="ECO:0007669"/>
    <property type="project" value="UniProtKB-UniRule"/>
</dbReference>
<organism evidence="12 13">
    <name type="scientific">Aureibacter tunicatorum</name>
    <dbReference type="NCBI Taxonomy" id="866807"/>
    <lineage>
        <taxon>Bacteria</taxon>
        <taxon>Pseudomonadati</taxon>
        <taxon>Bacteroidota</taxon>
        <taxon>Cytophagia</taxon>
        <taxon>Cytophagales</taxon>
        <taxon>Persicobacteraceae</taxon>
        <taxon>Aureibacter</taxon>
    </lineage>
</organism>
<dbReference type="SUPFAM" id="SSF54768">
    <property type="entry name" value="dsRNA-binding domain-like"/>
    <property type="match status" value="1"/>
</dbReference>
<evidence type="ECO:0000313" key="13">
    <source>
        <dbReference type="Proteomes" id="UP001185092"/>
    </source>
</evidence>
<evidence type="ECO:0000256" key="6">
    <source>
        <dbReference type="ARBA" id="ARBA00022759"/>
    </source>
</evidence>
<dbReference type="InterPro" id="IPR000999">
    <property type="entry name" value="RNase_III_dom"/>
</dbReference>
<feature type="domain" description="RNase III" evidence="11">
    <location>
        <begin position="19"/>
        <end position="147"/>
    </location>
</feature>
<evidence type="ECO:0000256" key="1">
    <source>
        <dbReference type="ARBA" id="ARBA00000109"/>
    </source>
</evidence>
<dbReference type="PROSITE" id="PS50142">
    <property type="entry name" value="RNASE_3_2"/>
    <property type="match status" value="1"/>
</dbReference>
<dbReference type="GO" id="GO:0010468">
    <property type="term" value="P:regulation of gene expression"/>
    <property type="evidence" value="ECO:0007669"/>
    <property type="project" value="TreeGrafter"/>
</dbReference>
<evidence type="ECO:0000256" key="5">
    <source>
        <dbReference type="ARBA" id="ARBA00022722"/>
    </source>
</evidence>
<dbReference type="SUPFAM" id="SSF69065">
    <property type="entry name" value="RNase III domain-like"/>
    <property type="match status" value="1"/>
</dbReference>
<comment type="function">
    <text evidence="9">Digests double-stranded RNA. Involved in the processing of primary rRNA transcript to yield the immediate precursors to the large and small rRNAs (23S and 16S). Processes some mRNAs, and tRNAs when they are encoded in the rRNA operon. Processes pre-crRNA and tracrRNA of type II CRISPR loci if present in the organism.</text>
</comment>
<dbReference type="SMART" id="SM00535">
    <property type="entry name" value="RIBOc"/>
    <property type="match status" value="1"/>
</dbReference>
<dbReference type="GO" id="GO:0019843">
    <property type="term" value="F:rRNA binding"/>
    <property type="evidence" value="ECO:0007669"/>
    <property type="project" value="UniProtKB-KW"/>
</dbReference>
<dbReference type="SMART" id="SM00358">
    <property type="entry name" value="DSRM"/>
    <property type="match status" value="1"/>
</dbReference>
<dbReference type="FunFam" id="1.10.1520.10:FF:000001">
    <property type="entry name" value="Ribonuclease 3"/>
    <property type="match status" value="1"/>
</dbReference>
<comment type="similarity">
    <text evidence="2">Belongs to the ribonuclease III family.</text>
</comment>
<feature type="binding site" evidence="9">
    <location>
        <position position="136"/>
    </location>
    <ligand>
        <name>Mg(2+)</name>
        <dbReference type="ChEBI" id="CHEBI:18420"/>
    </ligand>
</feature>
<evidence type="ECO:0000256" key="7">
    <source>
        <dbReference type="ARBA" id="ARBA00022801"/>
    </source>
</evidence>
<dbReference type="CDD" id="cd00593">
    <property type="entry name" value="RIBOc"/>
    <property type="match status" value="1"/>
</dbReference>
<feature type="binding site" evidence="9">
    <location>
        <position position="61"/>
    </location>
    <ligand>
        <name>Mg(2+)</name>
        <dbReference type="ChEBI" id="CHEBI:18420"/>
    </ligand>
</feature>
<dbReference type="PANTHER" id="PTHR11207:SF0">
    <property type="entry name" value="RIBONUCLEASE 3"/>
    <property type="match status" value="1"/>
</dbReference>
<dbReference type="GO" id="GO:0005737">
    <property type="term" value="C:cytoplasm"/>
    <property type="evidence" value="ECO:0007669"/>
    <property type="project" value="UniProtKB-SubCell"/>
</dbReference>
<comment type="subcellular location">
    <subcellularLocation>
        <location evidence="9">Cytoplasm</location>
    </subcellularLocation>
</comment>
<dbReference type="GO" id="GO:0008033">
    <property type="term" value="P:tRNA processing"/>
    <property type="evidence" value="ECO:0007669"/>
    <property type="project" value="UniProtKB-KW"/>
</dbReference>
<protein>
    <recommendedName>
        <fullName evidence="9">Ribonuclease 3</fullName>
        <ecNumber evidence="9">3.1.26.3</ecNumber>
    </recommendedName>
    <alternativeName>
        <fullName evidence="9">Ribonuclease III</fullName>
        <shortName evidence="9">RNase III</shortName>
    </alternativeName>
</protein>
<keyword evidence="9" id="KW-0460">Magnesium</keyword>
<dbReference type="PROSITE" id="PS00517">
    <property type="entry name" value="RNASE_3_1"/>
    <property type="match status" value="1"/>
</dbReference>
<gene>
    <name evidence="9" type="primary">rnc</name>
    <name evidence="12" type="ORF">HNQ88_003949</name>
</gene>
<dbReference type="GO" id="GO:0003725">
    <property type="term" value="F:double-stranded RNA binding"/>
    <property type="evidence" value="ECO:0007669"/>
    <property type="project" value="TreeGrafter"/>
</dbReference>
<dbReference type="Gene3D" id="1.10.1520.10">
    <property type="entry name" value="Ribonuclease III domain"/>
    <property type="match status" value="1"/>
</dbReference>
<dbReference type="GO" id="GO:0046872">
    <property type="term" value="F:metal ion binding"/>
    <property type="evidence" value="ECO:0007669"/>
    <property type="project" value="UniProtKB-KW"/>
</dbReference>
<dbReference type="Pfam" id="PF00035">
    <property type="entry name" value="dsrm"/>
    <property type="match status" value="1"/>
</dbReference>
<evidence type="ECO:0000256" key="9">
    <source>
        <dbReference type="HAMAP-Rule" id="MF_00104"/>
    </source>
</evidence>
<keyword evidence="7 9" id="KW-0378">Hydrolase</keyword>
<proteinExistence type="inferred from homology"/>
<keyword evidence="9" id="KW-0819">tRNA processing</keyword>
<comment type="caution">
    <text evidence="12">The sequence shown here is derived from an EMBL/GenBank/DDBJ whole genome shotgun (WGS) entry which is preliminary data.</text>
</comment>
<feature type="active site" evidence="9">
    <location>
        <position position="136"/>
    </location>
</feature>
<dbReference type="Pfam" id="PF14622">
    <property type="entry name" value="Ribonucleas_3_3"/>
    <property type="match status" value="1"/>
</dbReference>
<evidence type="ECO:0000256" key="4">
    <source>
        <dbReference type="ARBA" id="ARBA00022664"/>
    </source>
</evidence>
<dbReference type="Gene3D" id="3.30.160.20">
    <property type="match status" value="1"/>
</dbReference>
<dbReference type="InterPro" id="IPR036389">
    <property type="entry name" value="RNase_III_sf"/>
</dbReference>